<protein>
    <submittedName>
        <fullName evidence="10">DNA methylase</fullName>
    </submittedName>
</protein>
<keyword evidence="6" id="KW-0560">Oxidoreductase</keyword>
<sequence length="209" mass="23879">MAEQFQLGFDPPGPRPPYQVLPQDGEAIYYGKIVSGEEADGLLQTLLNEVPWRHDETVMFGKRIVTARQVAWYGDQDFDYTYSGHTHTALEWSAPLLQLKERVEEAAGANYNSCLLNLYQDGNQGMGWHRDNEKELGPQPSIASVSLGAERRFDFRHQESRDKVSVVLEHGSLLVMQGTTQAHWQHQMPKTKKVTTPRVNLTFRRIVRQ</sequence>
<dbReference type="PANTHER" id="PTHR31212:SF4">
    <property type="entry name" value="ALPHA-KETOGLUTARATE-DEPENDENT DIOXYGENASE ALKB HOMOLOG 3"/>
    <property type="match status" value="1"/>
</dbReference>
<dbReference type="AlphaFoldDB" id="A0A918WR55"/>
<evidence type="ECO:0000256" key="1">
    <source>
        <dbReference type="ARBA" id="ARBA00001954"/>
    </source>
</evidence>
<dbReference type="InterPro" id="IPR027450">
    <property type="entry name" value="AlkB-like"/>
</dbReference>
<keyword evidence="10" id="KW-0489">Methyltransferase</keyword>
<evidence type="ECO:0000256" key="3">
    <source>
        <dbReference type="ARBA" id="ARBA00022763"/>
    </source>
</evidence>
<dbReference type="InterPro" id="IPR005123">
    <property type="entry name" value="Oxoglu/Fe-dep_dioxygenase_dom"/>
</dbReference>
<dbReference type="GO" id="GO:0016705">
    <property type="term" value="F:oxidoreductase activity, acting on paired donors, with incorporation or reduction of molecular oxygen"/>
    <property type="evidence" value="ECO:0007669"/>
    <property type="project" value="UniProtKB-ARBA"/>
</dbReference>
<dbReference type="InterPro" id="IPR032854">
    <property type="entry name" value="ALKBH3"/>
</dbReference>
<dbReference type="GO" id="GO:0016787">
    <property type="term" value="F:hydrolase activity"/>
    <property type="evidence" value="ECO:0007669"/>
    <property type="project" value="UniProtKB-ARBA"/>
</dbReference>
<keyword evidence="2" id="KW-0479">Metal-binding</keyword>
<dbReference type="GO" id="GO:0046872">
    <property type="term" value="F:metal ion binding"/>
    <property type="evidence" value="ECO:0007669"/>
    <property type="project" value="UniProtKB-KW"/>
</dbReference>
<evidence type="ECO:0000256" key="4">
    <source>
        <dbReference type="ARBA" id="ARBA00022842"/>
    </source>
</evidence>
<dbReference type="EMBL" id="BMXI01000021">
    <property type="protein sequence ID" value="GHC66613.1"/>
    <property type="molecule type" value="Genomic_DNA"/>
</dbReference>
<comment type="cofactor">
    <cofactor evidence="1">
        <name>Fe(2+)</name>
        <dbReference type="ChEBI" id="CHEBI:29033"/>
    </cofactor>
</comment>
<dbReference type="PANTHER" id="PTHR31212">
    <property type="entry name" value="ALPHA-KETOGLUTARATE-DEPENDENT DIOXYGENASE ALKB HOMOLOG 3"/>
    <property type="match status" value="1"/>
</dbReference>
<evidence type="ECO:0000259" key="9">
    <source>
        <dbReference type="PROSITE" id="PS51471"/>
    </source>
</evidence>
<evidence type="ECO:0000256" key="8">
    <source>
        <dbReference type="ARBA" id="ARBA00023204"/>
    </source>
</evidence>
<dbReference type="InterPro" id="IPR037151">
    <property type="entry name" value="AlkB-like_sf"/>
</dbReference>
<dbReference type="FunFam" id="2.60.120.590:FF:000004">
    <property type="entry name" value="DNA oxidative demethylase ALKBH2"/>
    <property type="match status" value="1"/>
</dbReference>
<keyword evidence="5" id="KW-0223">Dioxygenase</keyword>
<keyword evidence="7" id="KW-0408">Iron</keyword>
<reference evidence="10" key="1">
    <citation type="journal article" date="2014" name="Int. J. Syst. Evol. Microbiol.">
        <title>Complete genome sequence of Corynebacterium casei LMG S-19264T (=DSM 44701T), isolated from a smear-ripened cheese.</title>
        <authorList>
            <consortium name="US DOE Joint Genome Institute (JGI-PGF)"/>
            <person name="Walter F."/>
            <person name="Albersmeier A."/>
            <person name="Kalinowski J."/>
            <person name="Ruckert C."/>
        </authorList>
    </citation>
    <scope>NUCLEOTIDE SEQUENCE</scope>
    <source>
        <strain evidence="10">KCTC 12988</strain>
    </source>
</reference>
<name>A0A918WR55_9BACT</name>
<dbReference type="GO" id="GO:0032451">
    <property type="term" value="F:demethylase activity"/>
    <property type="evidence" value="ECO:0007669"/>
    <property type="project" value="UniProtKB-ARBA"/>
</dbReference>
<keyword evidence="10" id="KW-0808">Transferase</keyword>
<evidence type="ECO:0000256" key="6">
    <source>
        <dbReference type="ARBA" id="ARBA00023002"/>
    </source>
</evidence>
<evidence type="ECO:0000256" key="2">
    <source>
        <dbReference type="ARBA" id="ARBA00022723"/>
    </source>
</evidence>
<keyword evidence="8" id="KW-0234">DNA repair</keyword>
<dbReference type="SUPFAM" id="SSF51197">
    <property type="entry name" value="Clavaminate synthase-like"/>
    <property type="match status" value="1"/>
</dbReference>
<keyword evidence="3" id="KW-0227">DNA damage</keyword>
<dbReference type="GO" id="GO:0032259">
    <property type="term" value="P:methylation"/>
    <property type="evidence" value="ECO:0007669"/>
    <property type="project" value="UniProtKB-KW"/>
</dbReference>
<gene>
    <name evidence="10" type="ORF">GCM10007100_38180</name>
</gene>
<dbReference type="GO" id="GO:0006307">
    <property type="term" value="P:DNA alkylation repair"/>
    <property type="evidence" value="ECO:0007669"/>
    <property type="project" value="InterPro"/>
</dbReference>
<dbReference type="GO" id="GO:0008168">
    <property type="term" value="F:methyltransferase activity"/>
    <property type="evidence" value="ECO:0007669"/>
    <property type="project" value="UniProtKB-KW"/>
</dbReference>
<dbReference type="Proteomes" id="UP000644507">
    <property type="component" value="Unassembled WGS sequence"/>
</dbReference>
<dbReference type="GO" id="GO:0051213">
    <property type="term" value="F:dioxygenase activity"/>
    <property type="evidence" value="ECO:0007669"/>
    <property type="project" value="UniProtKB-KW"/>
</dbReference>
<dbReference type="GO" id="GO:0140097">
    <property type="term" value="F:catalytic activity, acting on DNA"/>
    <property type="evidence" value="ECO:0007669"/>
    <property type="project" value="UniProtKB-ARBA"/>
</dbReference>
<proteinExistence type="predicted"/>
<evidence type="ECO:0000313" key="10">
    <source>
        <dbReference type="EMBL" id="GHC66613.1"/>
    </source>
</evidence>
<dbReference type="Pfam" id="PF13532">
    <property type="entry name" value="2OG-FeII_Oxy_2"/>
    <property type="match status" value="1"/>
</dbReference>
<keyword evidence="11" id="KW-1185">Reference proteome</keyword>
<feature type="domain" description="Fe2OG dioxygenase" evidence="9">
    <location>
        <begin position="110"/>
        <end position="207"/>
    </location>
</feature>
<comment type="caution">
    <text evidence="10">The sequence shown here is derived from an EMBL/GenBank/DDBJ whole genome shotgun (WGS) entry which is preliminary data.</text>
</comment>
<dbReference type="RefSeq" id="WP_189573994.1">
    <property type="nucleotide sequence ID" value="NZ_BMXI01000021.1"/>
</dbReference>
<dbReference type="PROSITE" id="PS51471">
    <property type="entry name" value="FE2OG_OXY"/>
    <property type="match status" value="1"/>
</dbReference>
<evidence type="ECO:0000256" key="5">
    <source>
        <dbReference type="ARBA" id="ARBA00022964"/>
    </source>
</evidence>
<accession>A0A918WR55</accession>
<evidence type="ECO:0000256" key="7">
    <source>
        <dbReference type="ARBA" id="ARBA00023004"/>
    </source>
</evidence>
<keyword evidence="4" id="KW-0460">Magnesium</keyword>
<organism evidence="10 11">
    <name type="scientific">Roseibacillus persicicus</name>
    <dbReference type="NCBI Taxonomy" id="454148"/>
    <lineage>
        <taxon>Bacteria</taxon>
        <taxon>Pseudomonadati</taxon>
        <taxon>Verrucomicrobiota</taxon>
        <taxon>Verrucomicrobiia</taxon>
        <taxon>Verrucomicrobiales</taxon>
        <taxon>Verrucomicrobiaceae</taxon>
        <taxon>Roseibacillus</taxon>
    </lineage>
</organism>
<dbReference type="Gene3D" id="2.60.120.590">
    <property type="entry name" value="Alpha-ketoglutarate-dependent dioxygenase AlkB-like"/>
    <property type="match status" value="1"/>
</dbReference>
<reference evidence="10" key="2">
    <citation type="submission" date="2020-09" db="EMBL/GenBank/DDBJ databases">
        <authorList>
            <person name="Sun Q."/>
            <person name="Kim S."/>
        </authorList>
    </citation>
    <scope>NUCLEOTIDE SEQUENCE</scope>
    <source>
        <strain evidence="10">KCTC 12988</strain>
    </source>
</reference>
<evidence type="ECO:0000313" key="11">
    <source>
        <dbReference type="Proteomes" id="UP000644507"/>
    </source>
</evidence>